<sequence>MLMVFSQNPLNANQIAALSFQAVAFDTLTGQAVVAPCFTRGTLIMAMSGMVPIEDLRAGDLVDTIDNGLQPIRWIGSSTVSGAALKATPKLRPIHISAGALGEGLPSQDLRVSPQHRILVRSKIAVRMFGAAEILVPAVKLVALPGIYSVDECDSVEYFHMLFDRHEIVLSNGAESESMHTGPVALRSLSSQARAEILSIFPELEQIGAARELARPVPSGKDLAAMFDRHVKNTQPIQRPLV</sequence>
<dbReference type="HOGENOM" id="CLU_071538_0_0_5"/>
<reference evidence="2 3" key="1">
    <citation type="journal article" date="2011" name="J. Bacteriol.">
        <title>Complete genome sequence of the industrial strain Ketogulonicigenium vulgare WSH-001.</title>
        <authorList>
            <person name="Liu L."/>
            <person name="Li Y."/>
            <person name="Zhang J."/>
            <person name="Zhou Z."/>
            <person name="Liu J."/>
            <person name="Li X."/>
            <person name="Zhou J."/>
            <person name="Du G."/>
            <person name="Wang L."/>
            <person name="Chen J."/>
        </authorList>
    </citation>
    <scope>NUCLEOTIDE SEQUENCE [LARGE SCALE GENOMIC DNA]</scope>
    <source>
        <strain evidence="2 3">WSH-001</strain>
    </source>
</reference>
<gene>
    <name evidence="2" type="ordered locus">KVU_1551</name>
</gene>
<dbReference type="InterPro" id="IPR028992">
    <property type="entry name" value="Hedgehog/Intein_dom"/>
</dbReference>
<dbReference type="KEGG" id="kvl:KVU_1551"/>
<accession>F9Y9Q2</accession>
<dbReference type="Pfam" id="PF13403">
    <property type="entry name" value="Hint_2"/>
    <property type="match status" value="1"/>
</dbReference>
<dbReference type="eggNOG" id="COG2931">
    <property type="taxonomic scope" value="Bacteria"/>
</dbReference>
<feature type="domain" description="Hedgehog/Intein (Hint)" evidence="1">
    <location>
        <begin position="36"/>
        <end position="182"/>
    </location>
</feature>
<proteinExistence type="predicted"/>
<dbReference type="EMBL" id="CP002018">
    <property type="protein sequence ID" value="AEM41390.1"/>
    <property type="molecule type" value="Genomic_DNA"/>
</dbReference>
<dbReference type="AlphaFoldDB" id="F9Y9Q2"/>
<evidence type="ECO:0000313" key="3">
    <source>
        <dbReference type="Proteomes" id="UP000000692"/>
    </source>
</evidence>
<organism evidence="2 3">
    <name type="scientific">Ketogulonicigenium vulgare (strain WSH-001)</name>
    <dbReference type="NCBI Taxonomy" id="759362"/>
    <lineage>
        <taxon>Bacteria</taxon>
        <taxon>Pseudomonadati</taxon>
        <taxon>Pseudomonadota</taxon>
        <taxon>Alphaproteobacteria</taxon>
        <taxon>Rhodobacterales</taxon>
        <taxon>Roseobacteraceae</taxon>
        <taxon>Ketogulonicigenium</taxon>
    </lineage>
</organism>
<evidence type="ECO:0000313" key="2">
    <source>
        <dbReference type="EMBL" id="AEM41390.1"/>
    </source>
</evidence>
<dbReference type="InterPro" id="IPR036844">
    <property type="entry name" value="Hint_dom_sf"/>
</dbReference>
<dbReference type="Gene3D" id="2.170.16.10">
    <property type="entry name" value="Hedgehog/Intein (Hint) domain"/>
    <property type="match status" value="1"/>
</dbReference>
<keyword evidence="3" id="KW-1185">Reference proteome</keyword>
<dbReference type="Proteomes" id="UP000000692">
    <property type="component" value="Chromosome"/>
</dbReference>
<dbReference type="SUPFAM" id="SSF51294">
    <property type="entry name" value="Hedgehog/intein (Hint) domain"/>
    <property type="match status" value="1"/>
</dbReference>
<dbReference type="OrthoDB" id="6305173at2"/>
<evidence type="ECO:0000259" key="1">
    <source>
        <dbReference type="Pfam" id="PF13403"/>
    </source>
</evidence>
<protein>
    <submittedName>
        <fullName evidence="2">Hemolysin-type calcium-binding region</fullName>
    </submittedName>
</protein>
<name>F9Y9Q2_KETVW</name>